<dbReference type="GO" id="GO:0005634">
    <property type="term" value="C:nucleus"/>
    <property type="evidence" value="ECO:0007669"/>
    <property type="project" value="TreeGrafter"/>
</dbReference>
<keyword evidence="6" id="KW-1185">Reference proteome</keyword>
<dbReference type="Gene3D" id="3.30.420.10">
    <property type="entry name" value="Ribonuclease H-like superfamily/Ribonuclease H"/>
    <property type="match status" value="1"/>
</dbReference>
<evidence type="ECO:0000313" key="6">
    <source>
        <dbReference type="Proteomes" id="UP001321760"/>
    </source>
</evidence>
<feature type="domain" description="Exonuclease" evidence="4">
    <location>
        <begin position="12"/>
        <end position="165"/>
    </location>
</feature>
<dbReference type="InterPro" id="IPR036397">
    <property type="entry name" value="RNaseH_sf"/>
</dbReference>
<dbReference type="Pfam" id="PF00929">
    <property type="entry name" value="RNase_T"/>
    <property type="match status" value="1"/>
</dbReference>
<dbReference type="GO" id="GO:0006364">
    <property type="term" value="P:rRNA processing"/>
    <property type="evidence" value="ECO:0007669"/>
    <property type="project" value="TreeGrafter"/>
</dbReference>
<dbReference type="InterPro" id="IPR013520">
    <property type="entry name" value="Ribonucl_H"/>
</dbReference>
<dbReference type="PANTHER" id="PTHR12801">
    <property type="entry name" value="RNA EXONUCLEASE REXO1 / RECO3 FAMILY MEMBER-RELATED"/>
    <property type="match status" value="1"/>
</dbReference>
<evidence type="ECO:0000259" key="4">
    <source>
        <dbReference type="SMART" id="SM00479"/>
    </source>
</evidence>
<dbReference type="InterPro" id="IPR012337">
    <property type="entry name" value="RNaseH-like_sf"/>
</dbReference>
<evidence type="ECO:0000256" key="1">
    <source>
        <dbReference type="ARBA" id="ARBA00022722"/>
    </source>
</evidence>
<sequence>MVTVYNSWIRDTQCEAGRLSAVDVLTGETLVDAIVEPAHPVVNWRGKITGLSKETLQRAKDEGTHLRGWRGARWALWKHINADTILVGHALEYDMQILRMWHHNVIDTSILTKTAMAPDLARRWSLQKLSLSFLKEMIQDGSHCSTEDAQAAAAIVKIIVSNPGLLELWAKDADRLARWGRASEARLRTRMQEALAAASCEVDGSGGGVQPEVFKLPPETASALESA</sequence>
<dbReference type="SMART" id="SM00479">
    <property type="entry name" value="EXOIII"/>
    <property type="match status" value="1"/>
</dbReference>
<evidence type="ECO:0000256" key="3">
    <source>
        <dbReference type="ARBA" id="ARBA00022839"/>
    </source>
</evidence>
<dbReference type="EMBL" id="MU865985">
    <property type="protein sequence ID" value="KAK4443903.1"/>
    <property type="molecule type" value="Genomic_DNA"/>
</dbReference>
<dbReference type="GO" id="GO:0004527">
    <property type="term" value="F:exonuclease activity"/>
    <property type="evidence" value="ECO:0007669"/>
    <property type="project" value="UniProtKB-KW"/>
</dbReference>
<protein>
    <recommendedName>
        <fullName evidence="4">Exonuclease domain-containing protein</fullName>
    </recommendedName>
</protein>
<dbReference type="AlphaFoldDB" id="A0AAV9G604"/>
<keyword evidence="2" id="KW-0378">Hydrolase</keyword>
<evidence type="ECO:0000313" key="5">
    <source>
        <dbReference type="EMBL" id="KAK4443903.1"/>
    </source>
</evidence>
<comment type="caution">
    <text evidence="5">The sequence shown here is derived from an EMBL/GenBank/DDBJ whole genome shotgun (WGS) entry which is preliminary data.</text>
</comment>
<gene>
    <name evidence="5" type="ORF">QBC34DRAFT_198103</name>
</gene>
<dbReference type="SUPFAM" id="SSF53098">
    <property type="entry name" value="Ribonuclease H-like"/>
    <property type="match status" value="1"/>
</dbReference>
<evidence type="ECO:0000256" key="2">
    <source>
        <dbReference type="ARBA" id="ARBA00022801"/>
    </source>
</evidence>
<reference evidence="5" key="2">
    <citation type="submission" date="2023-05" db="EMBL/GenBank/DDBJ databases">
        <authorList>
            <consortium name="Lawrence Berkeley National Laboratory"/>
            <person name="Steindorff A."/>
            <person name="Hensen N."/>
            <person name="Bonometti L."/>
            <person name="Westerberg I."/>
            <person name="Brannstrom I.O."/>
            <person name="Guillou S."/>
            <person name="Cros-Aarteil S."/>
            <person name="Calhoun S."/>
            <person name="Haridas S."/>
            <person name="Kuo A."/>
            <person name="Mondo S."/>
            <person name="Pangilinan J."/>
            <person name="Riley R."/>
            <person name="Labutti K."/>
            <person name="Andreopoulos B."/>
            <person name="Lipzen A."/>
            <person name="Chen C."/>
            <person name="Yanf M."/>
            <person name="Daum C."/>
            <person name="Ng V."/>
            <person name="Clum A."/>
            <person name="Ohm R."/>
            <person name="Martin F."/>
            <person name="Silar P."/>
            <person name="Natvig D."/>
            <person name="Lalanne C."/>
            <person name="Gautier V."/>
            <person name="Ament-Velasquez S.L."/>
            <person name="Kruys A."/>
            <person name="Hutchinson M.I."/>
            <person name="Powell A.J."/>
            <person name="Barry K."/>
            <person name="Miller A.N."/>
            <person name="Grigoriev I.V."/>
            <person name="Debuchy R."/>
            <person name="Gladieux P."/>
            <person name="Thoren M.H."/>
            <person name="Johannesson H."/>
        </authorList>
    </citation>
    <scope>NUCLEOTIDE SEQUENCE</scope>
    <source>
        <strain evidence="5">PSN243</strain>
    </source>
</reference>
<accession>A0AAV9G604</accession>
<dbReference type="GO" id="GO:0000027">
    <property type="term" value="P:ribosomal large subunit assembly"/>
    <property type="evidence" value="ECO:0007669"/>
    <property type="project" value="TreeGrafter"/>
</dbReference>
<dbReference type="InterPro" id="IPR047021">
    <property type="entry name" value="REXO1/3/4-like"/>
</dbReference>
<keyword evidence="1" id="KW-0540">Nuclease</keyword>
<organism evidence="5 6">
    <name type="scientific">Podospora aff. communis PSN243</name>
    <dbReference type="NCBI Taxonomy" id="3040156"/>
    <lineage>
        <taxon>Eukaryota</taxon>
        <taxon>Fungi</taxon>
        <taxon>Dikarya</taxon>
        <taxon>Ascomycota</taxon>
        <taxon>Pezizomycotina</taxon>
        <taxon>Sordariomycetes</taxon>
        <taxon>Sordariomycetidae</taxon>
        <taxon>Sordariales</taxon>
        <taxon>Podosporaceae</taxon>
        <taxon>Podospora</taxon>
    </lineage>
</organism>
<reference evidence="5" key="1">
    <citation type="journal article" date="2023" name="Mol. Phylogenet. Evol.">
        <title>Genome-scale phylogeny and comparative genomics of the fungal order Sordariales.</title>
        <authorList>
            <person name="Hensen N."/>
            <person name="Bonometti L."/>
            <person name="Westerberg I."/>
            <person name="Brannstrom I.O."/>
            <person name="Guillou S."/>
            <person name="Cros-Aarteil S."/>
            <person name="Calhoun S."/>
            <person name="Haridas S."/>
            <person name="Kuo A."/>
            <person name="Mondo S."/>
            <person name="Pangilinan J."/>
            <person name="Riley R."/>
            <person name="LaButti K."/>
            <person name="Andreopoulos B."/>
            <person name="Lipzen A."/>
            <person name="Chen C."/>
            <person name="Yan M."/>
            <person name="Daum C."/>
            <person name="Ng V."/>
            <person name="Clum A."/>
            <person name="Steindorff A."/>
            <person name="Ohm R.A."/>
            <person name="Martin F."/>
            <person name="Silar P."/>
            <person name="Natvig D.O."/>
            <person name="Lalanne C."/>
            <person name="Gautier V."/>
            <person name="Ament-Velasquez S.L."/>
            <person name="Kruys A."/>
            <person name="Hutchinson M.I."/>
            <person name="Powell A.J."/>
            <person name="Barry K."/>
            <person name="Miller A.N."/>
            <person name="Grigoriev I.V."/>
            <person name="Debuchy R."/>
            <person name="Gladieux P."/>
            <person name="Hiltunen Thoren M."/>
            <person name="Johannesson H."/>
        </authorList>
    </citation>
    <scope>NUCLEOTIDE SEQUENCE</scope>
    <source>
        <strain evidence="5">PSN243</strain>
    </source>
</reference>
<name>A0AAV9G604_9PEZI</name>
<dbReference type="GO" id="GO:0003676">
    <property type="term" value="F:nucleic acid binding"/>
    <property type="evidence" value="ECO:0007669"/>
    <property type="project" value="InterPro"/>
</dbReference>
<dbReference type="PANTHER" id="PTHR12801:SF114">
    <property type="entry name" value="EXONUCLEASE, PUTATIVE (AFU_ORTHOLOGUE AFUA_7G00870)-RELATED"/>
    <property type="match status" value="1"/>
</dbReference>
<keyword evidence="3" id="KW-0269">Exonuclease</keyword>
<dbReference type="Proteomes" id="UP001321760">
    <property type="component" value="Unassembled WGS sequence"/>
</dbReference>
<proteinExistence type="predicted"/>